<dbReference type="InterPro" id="IPR013976">
    <property type="entry name" value="HDOD"/>
</dbReference>
<protein>
    <submittedName>
        <fullName evidence="2">HDOD domain-containing protein</fullName>
    </submittedName>
</protein>
<dbReference type="PANTHER" id="PTHR33525:SF6">
    <property type="entry name" value="HDOD DOMAIN-CONTAINING PROTEIN"/>
    <property type="match status" value="1"/>
</dbReference>
<reference evidence="2" key="1">
    <citation type="submission" date="2022-02" db="EMBL/GenBank/DDBJ databases">
        <title>Vibrio sp. nov., a new bacterium isolated from Bohai sea, China.</title>
        <authorList>
            <person name="Yuan Y."/>
        </authorList>
    </citation>
    <scope>NUCLEOTIDE SEQUENCE</scope>
    <source>
        <strain evidence="2">DBSS07</strain>
    </source>
</reference>
<accession>A0A9X3CCE1</accession>
<evidence type="ECO:0000313" key="2">
    <source>
        <dbReference type="EMBL" id="MCW8333171.1"/>
    </source>
</evidence>
<dbReference type="InterPro" id="IPR052340">
    <property type="entry name" value="RNase_Y/CdgJ"/>
</dbReference>
<dbReference type="PROSITE" id="PS51833">
    <property type="entry name" value="HDOD"/>
    <property type="match status" value="1"/>
</dbReference>
<keyword evidence="3" id="KW-1185">Reference proteome</keyword>
<evidence type="ECO:0000313" key="3">
    <source>
        <dbReference type="Proteomes" id="UP001155586"/>
    </source>
</evidence>
<feature type="domain" description="HDOD" evidence="1">
    <location>
        <begin position="13"/>
        <end position="204"/>
    </location>
</feature>
<dbReference type="Proteomes" id="UP001155586">
    <property type="component" value="Unassembled WGS sequence"/>
</dbReference>
<dbReference type="PANTHER" id="PTHR33525">
    <property type="match status" value="1"/>
</dbReference>
<dbReference type="EMBL" id="JAKRRX010000018">
    <property type="protein sequence ID" value="MCW8333171.1"/>
    <property type="molecule type" value="Genomic_DNA"/>
</dbReference>
<proteinExistence type="predicted"/>
<name>A0A9X3CCE1_9VIBR</name>
<organism evidence="2 3">
    <name type="scientific">Vibrio paucivorans</name>
    <dbReference type="NCBI Taxonomy" id="2829489"/>
    <lineage>
        <taxon>Bacteria</taxon>
        <taxon>Pseudomonadati</taxon>
        <taxon>Pseudomonadota</taxon>
        <taxon>Gammaproteobacteria</taxon>
        <taxon>Vibrionales</taxon>
        <taxon>Vibrionaceae</taxon>
        <taxon>Vibrio</taxon>
    </lineage>
</organism>
<gene>
    <name evidence="2" type="ORF">MD483_04940</name>
</gene>
<sequence>MSQEALISRINELPRIESVLQELLDMVNRETIDFGELSKKMSMDQVLSARVLRMANSAHFGGVKGVSTINDAIVRVGAGAIRTLISSSILSTTFPKLETLNIKDYWANTFEISMIASTLAKSAKLDPNEVFTTGVLHNIGELMIHSLVPDKAQEITVRVEAGEDPLQVQRDVLKTDAQQLGAVLAETWKFPAAMVDAIANVNQPSKANESKRLACVLYLARDIHRRWDSMLEEDEKQHYLANHPAAKALGLSADLASDIDGIRGQGSEMAYQLF</sequence>
<evidence type="ECO:0000259" key="1">
    <source>
        <dbReference type="PROSITE" id="PS51833"/>
    </source>
</evidence>
<dbReference type="Gene3D" id="1.10.3210.10">
    <property type="entry name" value="Hypothetical protein af1432"/>
    <property type="match status" value="1"/>
</dbReference>
<comment type="caution">
    <text evidence="2">The sequence shown here is derived from an EMBL/GenBank/DDBJ whole genome shotgun (WGS) entry which is preliminary data.</text>
</comment>
<dbReference type="AlphaFoldDB" id="A0A9X3CCE1"/>
<dbReference type="RefSeq" id="WP_265686824.1">
    <property type="nucleotide sequence ID" value="NZ_JAKRRX010000018.1"/>
</dbReference>
<dbReference type="Pfam" id="PF08668">
    <property type="entry name" value="HDOD"/>
    <property type="match status" value="1"/>
</dbReference>
<dbReference type="SUPFAM" id="SSF109604">
    <property type="entry name" value="HD-domain/PDEase-like"/>
    <property type="match status" value="1"/>
</dbReference>